<feature type="compositionally biased region" description="Polar residues" evidence="1">
    <location>
        <begin position="1"/>
        <end position="25"/>
    </location>
</feature>
<accession>A0ABR2KF20</accession>
<protein>
    <submittedName>
        <fullName evidence="2">Uncharacterized protein</fullName>
    </submittedName>
</protein>
<dbReference type="EMBL" id="JAPFFF010000005">
    <property type="protein sequence ID" value="KAK8889702.1"/>
    <property type="molecule type" value="Genomic_DNA"/>
</dbReference>
<evidence type="ECO:0000256" key="1">
    <source>
        <dbReference type="SAM" id="MobiDB-lite"/>
    </source>
</evidence>
<gene>
    <name evidence="2" type="ORF">M9Y10_034455</name>
    <name evidence="3" type="ORF">M9Y10_034457</name>
</gene>
<name>A0ABR2KF20_9EUKA</name>
<evidence type="ECO:0000313" key="4">
    <source>
        <dbReference type="Proteomes" id="UP001470230"/>
    </source>
</evidence>
<comment type="caution">
    <text evidence="2">The sequence shown here is derived from an EMBL/GenBank/DDBJ whole genome shotgun (WGS) entry which is preliminary data.</text>
</comment>
<reference evidence="2 4" key="1">
    <citation type="submission" date="2024-04" db="EMBL/GenBank/DDBJ databases">
        <title>Tritrichomonas musculus Genome.</title>
        <authorList>
            <person name="Alves-Ferreira E."/>
            <person name="Grigg M."/>
            <person name="Lorenzi H."/>
            <person name="Galac M."/>
        </authorList>
    </citation>
    <scope>NUCLEOTIDE SEQUENCE [LARGE SCALE GENOMIC DNA]</scope>
    <source>
        <strain evidence="2 4">EAF2021</strain>
    </source>
</reference>
<feature type="region of interest" description="Disordered" evidence="1">
    <location>
        <begin position="1"/>
        <end position="47"/>
    </location>
</feature>
<sequence length="149" mass="16692">MSFRTPQTMKSFRTSGTPSNQSSLRMSDLSYSRGGQIGNGTPRDDSSSFFQTIIDRQTDNSEFTAQITTSNAEIDNTRNEIQNLMTKAHAYCSNSGLGYTEYHLPVSIPRYGGSRTPRQTKFPITPVRNGEFFRSTISRQVSTKDVLTE</sequence>
<evidence type="ECO:0000313" key="3">
    <source>
        <dbReference type="EMBL" id="KAK8889704.1"/>
    </source>
</evidence>
<evidence type="ECO:0000313" key="2">
    <source>
        <dbReference type="EMBL" id="KAK8889702.1"/>
    </source>
</evidence>
<organism evidence="2 4">
    <name type="scientific">Tritrichomonas musculus</name>
    <dbReference type="NCBI Taxonomy" id="1915356"/>
    <lineage>
        <taxon>Eukaryota</taxon>
        <taxon>Metamonada</taxon>
        <taxon>Parabasalia</taxon>
        <taxon>Tritrichomonadida</taxon>
        <taxon>Tritrichomonadidae</taxon>
        <taxon>Tritrichomonas</taxon>
    </lineage>
</organism>
<dbReference type="EMBL" id="JAPFFF010000005">
    <property type="protein sequence ID" value="KAK8889704.1"/>
    <property type="molecule type" value="Genomic_DNA"/>
</dbReference>
<keyword evidence="4" id="KW-1185">Reference proteome</keyword>
<proteinExistence type="predicted"/>
<dbReference type="Proteomes" id="UP001470230">
    <property type="component" value="Unassembled WGS sequence"/>
</dbReference>